<evidence type="ECO:0000313" key="6">
    <source>
        <dbReference type="EMBL" id="NIL22887.1"/>
    </source>
</evidence>
<accession>A0AA44I002</accession>
<evidence type="ECO:0000259" key="5">
    <source>
        <dbReference type="Pfam" id="PF24517"/>
    </source>
</evidence>
<comment type="subcellular location">
    <subcellularLocation>
        <location evidence="1">Secreted</location>
    </subcellularLocation>
</comment>
<dbReference type="Pfam" id="PF09362">
    <property type="entry name" value="DUF1996"/>
    <property type="match status" value="1"/>
</dbReference>
<dbReference type="NCBIfam" id="NF033679">
    <property type="entry name" value="DNRLRE_dom"/>
    <property type="match status" value="1"/>
</dbReference>
<reference evidence="6" key="1">
    <citation type="submission" date="2020-03" db="EMBL/GenBank/DDBJ databases">
        <authorList>
            <person name="Kislichkina A."/>
            <person name="Dentovskaya S."/>
            <person name="Shaikhutdinov R."/>
            <person name="Ivanov S."/>
            <person name="Sizova A."/>
            <person name="Solomentsev V."/>
            <person name="Bogun A."/>
        </authorList>
    </citation>
    <scope>NUCLEOTIDE SEQUENCE</scope>
    <source>
        <strain evidence="6">SCPM-O-B-7610</strain>
    </source>
</reference>
<dbReference type="GO" id="GO:0005576">
    <property type="term" value="C:extracellular region"/>
    <property type="evidence" value="ECO:0007669"/>
    <property type="project" value="UniProtKB-SubCell"/>
</dbReference>
<evidence type="ECO:0000313" key="7">
    <source>
        <dbReference type="Proteomes" id="UP000712947"/>
    </source>
</evidence>
<name>A0AA44I002_YERMO</name>
<dbReference type="EMBL" id="JAASAI010000009">
    <property type="protein sequence ID" value="NIL22887.1"/>
    <property type="molecule type" value="Genomic_DNA"/>
</dbReference>
<keyword evidence="2" id="KW-0964">Secreted</keyword>
<dbReference type="PANTHER" id="PTHR43662:SF3">
    <property type="entry name" value="DOMAIN PROTEIN, PUTATIVE (AFU_ORTHOLOGUE AFUA_6G11970)-RELATED"/>
    <property type="match status" value="1"/>
</dbReference>
<dbReference type="Proteomes" id="UP000712947">
    <property type="component" value="Unassembled WGS sequence"/>
</dbReference>
<evidence type="ECO:0000259" key="4">
    <source>
        <dbReference type="Pfam" id="PF09362"/>
    </source>
</evidence>
<feature type="domain" description="Carbohydrate-binding module family 96" evidence="5">
    <location>
        <begin position="254"/>
        <end position="411"/>
    </location>
</feature>
<proteinExistence type="predicted"/>
<feature type="domain" description="DUF1996" evidence="4">
    <location>
        <begin position="5"/>
        <end position="225"/>
    </location>
</feature>
<dbReference type="InterPro" id="IPR055372">
    <property type="entry name" value="CBM96"/>
</dbReference>
<evidence type="ECO:0000256" key="1">
    <source>
        <dbReference type="ARBA" id="ARBA00004613"/>
    </source>
</evidence>
<organism evidence="6 7">
    <name type="scientific">Yersinia mollaretii</name>
    <dbReference type="NCBI Taxonomy" id="33060"/>
    <lineage>
        <taxon>Bacteria</taxon>
        <taxon>Pseudomonadati</taxon>
        <taxon>Pseudomonadota</taxon>
        <taxon>Gammaproteobacteria</taxon>
        <taxon>Enterobacterales</taxon>
        <taxon>Yersiniaceae</taxon>
        <taxon>Yersinia</taxon>
    </lineage>
</organism>
<dbReference type="AlphaFoldDB" id="A0AA44I002"/>
<dbReference type="InterPro" id="IPR018535">
    <property type="entry name" value="DUF1996"/>
</dbReference>
<sequence length="427" mass="47487">MMAFGRPGESMVHDFFGNKTTNAYTTADSLLADPDNTCTSAVDGSSYWAPQLMDSRSGEIIKPIHMKTYYRNTDTRYPVAAFPKGLQLMIGEHESSTSKPNVSYFCKTDQHNGDYSENPPTSCPLYDGENTQFNLAYVFANCWDGKNLKPPHHGPRNAVHDIDGACPANYPIKIPQLQFNVAYSLPAGTELSTLRLSMNPTIVNGRAEPKWGSLYTAHADFFNGWPEKTINYAVENCLNSGILCDKTIPSFHETVSDDSYTRGGNFANINFGNEKVMLTQQGTVSLPDQKKTTYFKFKLPDEKSLETTPYTGISLRLHSGNTTSENSHMLYLYQTDTNWDEGSLTQENAPACGGEHVARIWMGKDGSYRNSEDITPVIKAAWEKDAREVSFCAMTDDANIETIIGSRETSLPTYLFFASEQKATAEK</sequence>
<dbReference type="Pfam" id="PF24517">
    <property type="entry name" value="CBM96"/>
    <property type="match status" value="1"/>
</dbReference>
<evidence type="ECO:0000256" key="2">
    <source>
        <dbReference type="ARBA" id="ARBA00022525"/>
    </source>
</evidence>
<protein>
    <submittedName>
        <fullName evidence="6">DUF1996 domain-containing protein</fullName>
    </submittedName>
</protein>
<comment type="caution">
    <text evidence="6">The sequence shown here is derived from an EMBL/GenBank/DDBJ whole genome shotgun (WGS) entry which is preliminary data.</text>
</comment>
<evidence type="ECO:0000256" key="3">
    <source>
        <dbReference type="ARBA" id="ARBA00022729"/>
    </source>
</evidence>
<gene>
    <name evidence="6" type="ORF">HB991_10230</name>
</gene>
<keyword evidence="3" id="KW-0732">Signal</keyword>
<dbReference type="PANTHER" id="PTHR43662">
    <property type="match status" value="1"/>
</dbReference>